<protein>
    <submittedName>
        <fullName evidence="1">Uncharacterized protein</fullName>
    </submittedName>
</protein>
<reference evidence="2" key="2">
    <citation type="journal article" date="2017" name="Nat. Plants">
        <title>The Aegilops tauschii genome reveals multiple impacts of transposons.</title>
        <authorList>
            <person name="Zhao G."/>
            <person name="Zou C."/>
            <person name="Li K."/>
            <person name="Wang K."/>
            <person name="Li T."/>
            <person name="Gao L."/>
            <person name="Zhang X."/>
            <person name="Wang H."/>
            <person name="Yang Z."/>
            <person name="Liu X."/>
            <person name="Jiang W."/>
            <person name="Mao L."/>
            <person name="Kong X."/>
            <person name="Jiao Y."/>
            <person name="Jia J."/>
        </authorList>
    </citation>
    <scope>NUCLEOTIDE SEQUENCE [LARGE SCALE GENOMIC DNA]</scope>
    <source>
        <strain evidence="2">cv. AL8/78</strain>
    </source>
</reference>
<accession>A0A453HGF1</accession>
<dbReference type="AlphaFoldDB" id="A0A453HGF1"/>
<keyword evidence="2" id="KW-1185">Reference proteome</keyword>
<evidence type="ECO:0000313" key="2">
    <source>
        <dbReference type="Proteomes" id="UP000015105"/>
    </source>
</evidence>
<sequence>MGHSELLPAGAQSPSPPNPLYLSPQFLSTLLQASFLLCSVGPSLSCGCGSSTPATAGSSSIHDRNAPSLHHHIGNSLYRLTAQVELNPESSRLLLQSGWRFEGDDWEIKVRSGSGDPTWSS</sequence>
<organism evidence="1 2">
    <name type="scientific">Aegilops tauschii subsp. strangulata</name>
    <name type="common">Goatgrass</name>
    <dbReference type="NCBI Taxonomy" id="200361"/>
    <lineage>
        <taxon>Eukaryota</taxon>
        <taxon>Viridiplantae</taxon>
        <taxon>Streptophyta</taxon>
        <taxon>Embryophyta</taxon>
        <taxon>Tracheophyta</taxon>
        <taxon>Spermatophyta</taxon>
        <taxon>Magnoliopsida</taxon>
        <taxon>Liliopsida</taxon>
        <taxon>Poales</taxon>
        <taxon>Poaceae</taxon>
        <taxon>BOP clade</taxon>
        <taxon>Pooideae</taxon>
        <taxon>Triticodae</taxon>
        <taxon>Triticeae</taxon>
        <taxon>Triticinae</taxon>
        <taxon>Aegilops</taxon>
    </lineage>
</organism>
<reference evidence="1" key="3">
    <citation type="journal article" date="2017" name="Nature">
        <title>Genome sequence of the progenitor of the wheat D genome Aegilops tauschii.</title>
        <authorList>
            <person name="Luo M.C."/>
            <person name="Gu Y.Q."/>
            <person name="Puiu D."/>
            <person name="Wang H."/>
            <person name="Twardziok S.O."/>
            <person name="Deal K.R."/>
            <person name="Huo N."/>
            <person name="Zhu T."/>
            <person name="Wang L."/>
            <person name="Wang Y."/>
            <person name="McGuire P.E."/>
            <person name="Liu S."/>
            <person name="Long H."/>
            <person name="Ramasamy R.K."/>
            <person name="Rodriguez J.C."/>
            <person name="Van S.L."/>
            <person name="Yuan L."/>
            <person name="Wang Z."/>
            <person name="Xia Z."/>
            <person name="Xiao L."/>
            <person name="Anderson O.D."/>
            <person name="Ouyang S."/>
            <person name="Liang Y."/>
            <person name="Zimin A.V."/>
            <person name="Pertea G."/>
            <person name="Qi P."/>
            <person name="Bennetzen J.L."/>
            <person name="Dai X."/>
            <person name="Dawson M.W."/>
            <person name="Muller H.G."/>
            <person name="Kugler K."/>
            <person name="Rivarola-Duarte L."/>
            <person name="Spannagl M."/>
            <person name="Mayer K.F.X."/>
            <person name="Lu F.H."/>
            <person name="Bevan M.W."/>
            <person name="Leroy P."/>
            <person name="Li P."/>
            <person name="You F.M."/>
            <person name="Sun Q."/>
            <person name="Liu Z."/>
            <person name="Lyons E."/>
            <person name="Wicker T."/>
            <person name="Salzberg S.L."/>
            <person name="Devos K.M."/>
            <person name="Dvorak J."/>
        </authorList>
    </citation>
    <scope>NUCLEOTIDE SEQUENCE [LARGE SCALE GENOMIC DNA]</scope>
    <source>
        <strain evidence="1">cv. AL8/78</strain>
    </source>
</reference>
<reference evidence="1" key="5">
    <citation type="journal article" date="2021" name="G3 (Bethesda)">
        <title>Aegilops tauschii genome assembly Aet v5.0 features greater sequence contiguity and improved annotation.</title>
        <authorList>
            <person name="Wang L."/>
            <person name="Zhu T."/>
            <person name="Rodriguez J.C."/>
            <person name="Deal K.R."/>
            <person name="Dubcovsky J."/>
            <person name="McGuire P.E."/>
            <person name="Lux T."/>
            <person name="Spannagl M."/>
            <person name="Mayer K.F.X."/>
            <person name="Baldrich P."/>
            <person name="Meyers B.C."/>
            <person name="Huo N."/>
            <person name="Gu Y.Q."/>
            <person name="Zhou H."/>
            <person name="Devos K.M."/>
            <person name="Bennetzen J.L."/>
            <person name="Unver T."/>
            <person name="Budak H."/>
            <person name="Gulick P.J."/>
            <person name="Galiba G."/>
            <person name="Kalapos B."/>
            <person name="Nelson D.R."/>
            <person name="Li P."/>
            <person name="You F.M."/>
            <person name="Luo M.C."/>
            <person name="Dvorak J."/>
        </authorList>
    </citation>
    <scope>NUCLEOTIDE SEQUENCE [LARGE SCALE GENOMIC DNA]</scope>
    <source>
        <strain evidence="1">cv. AL8/78</strain>
    </source>
</reference>
<proteinExistence type="predicted"/>
<dbReference type="Gramene" id="AET4Gv20177600.4">
    <property type="protein sequence ID" value="AET4Gv20177600.4"/>
    <property type="gene ID" value="AET4Gv20177600"/>
</dbReference>
<dbReference type="EnsemblPlants" id="AET4Gv20177600.4">
    <property type="protein sequence ID" value="AET4Gv20177600.4"/>
    <property type="gene ID" value="AET4Gv20177600"/>
</dbReference>
<evidence type="ECO:0000313" key="1">
    <source>
        <dbReference type="EnsemblPlants" id="AET4Gv20177600.4"/>
    </source>
</evidence>
<dbReference type="Proteomes" id="UP000015105">
    <property type="component" value="Chromosome 4D"/>
</dbReference>
<name>A0A453HGF1_AEGTS</name>
<reference evidence="2" key="1">
    <citation type="journal article" date="2014" name="Science">
        <title>Ancient hybridizations among the ancestral genomes of bread wheat.</title>
        <authorList>
            <consortium name="International Wheat Genome Sequencing Consortium,"/>
            <person name="Marcussen T."/>
            <person name="Sandve S.R."/>
            <person name="Heier L."/>
            <person name="Spannagl M."/>
            <person name="Pfeifer M."/>
            <person name="Jakobsen K.S."/>
            <person name="Wulff B.B."/>
            <person name="Steuernagel B."/>
            <person name="Mayer K.F."/>
            <person name="Olsen O.A."/>
        </authorList>
    </citation>
    <scope>NUCLEOTIDE SEQUENCE [LARGE SCALE GENOMIC DNA]</scope>
    <source>
        <strain evidence="2">cv. AL8/78</strain>
    </source>
</reference>
<reference evidence="1" key="4">
    <citation type="submission" date="2019-03" db="UniProtKB">
        <authorList>
            <consortium name="EnsemblPlants"/>
        </authorList>
    </citation>
    <scope>IDENTIFICATION</scope>
</reference>